<comment type="caution">
    <text evidence="2">The sequence shown here is derived from an EMBL/GenBank/DDBJ whole genome shotgun (WGS) entry which is preliminary data.</text>
</comment>
<name>A0ABW5FFS1_9BACL</name>
<evidence type="ECO:0000256" key="1">
    <source>
        <dbReference type="SAM" id="Coils"/>
    </source>
</evidence>
<proteinExistence type="predicted"/>
<feature type="coiled-coil region" evidence="1">
    <location>
        <begin position="50"/>
        <end position="84"/>
    </location>
</feature>
<evidence type="ECO:0000313" key="2">
    <source>
        <dbReference type="EMBL" id="MFD2413868.1"/>
    </source>
</evidence>
<evidence type="ECO:0000313" key="3">
    <source>
        <dbReference type="Proteomes" id="UP001597448"/>
    </source>
</evidence>
<dbReference type="InterPro" id="IPR032721">
    <property type="entry name" value="Toxin-deaminase"/>
</dbReference>
<dbReference type="EMBL" id="JBHUKY010000078">
    <property type="protein sequence ID" value="MFD2413868.1"/>
    <property type="molecule type" value="Genomic_DNA"/>
</dbReference>
<accession>A0ABW5FFS1</accession>
<keyword evidence="3" id="KW-1185">Reference proteome</keyword>
<reference evidence="3" key="1">
    <citation type="journal article" date="2019" name="Int. J. Syst. Evol. Microbiol.">
        <title>The Global Catalogue of Microorganisms (GCM) 10K type strain sequencing project: providing services to taxonomists for standard genome sequencing and annotation.</title>
        <authorList>
            <consortium name="The Broad Institute Genomics Platform"/>
            <consortium name="The Broad Institute Genome Sequencing Center for Infectious Disease"/>
            <person name="Wu L."/>
            <person name="Ma J."/>
        </authorList>
    </citation>
    <scope>NUCLEOTIDE SEQUENCE [LARGE SCALE GENOMIC DNA]</scope>
    <source>
        <strain evidence="3">CCM 8725</strain>
    </source>
</reference>
<dbReference type="Pfam" id="PF14424">
    <property type="entry name" value="Toxin-deaminase"/>
    <property type="match status" value="1"/>
</dbReference>
<keyword evidence="1" id="KW-0175">Coiled coil</keyword>
<sequence length="700" mass="76470">MSSTKLVFNEDEVRRLQSKIGQVSQDTNRLYLQLKGQSSSWGGIPMGDHMVRAQVLINELTVEAEKLEDIIRVALRGVSELQEENKRQADKLTGQFNLLLAAFGSLGLQPAAGRVSIPEFVQRSATNLITSIAALSGKDELSRDPVVQQLRNVIQTSGLLTVESIAAQSKLNDIFAARNQIAKAQLAFKVYQAFGNQSQMEAVHAQATEARQKLASLGVAKIYYEEGKDLSAHYKQPAVNACEYDPSITADKVPLLHNEEYLLLLRLAMEKTAAGAYARGQLAAKRQEIQLAAALKQVQEQIEAQQRLNGPPLTLPDGTPITADNKENETTLDFYQAKVYVPNEYLTPMYTSYLGWLDQTYGLTKWESRVHQADAVVLAFTEGLVKEVVMGVADTATFVFKLVVDPVKTTTEMKNQAKYLIDHPEVLVEAAKMAYRQFDEGTPEEKAAMLGSVASILVPGLQITKTGKAAKVLGEVEDVVSQAAKDALQGIKQKLPNLGPVVQTPEGFVFKIGEITDTPALPKTPVQQRYMDGLEGTGKGTFPTKLIDPEADKHIIDKVAEARSGLSNKYKNSGNFAYAEVNVAGVNKTDFFAHSGVHDASKGISGTGEFSFKPSDPIYKATEAPDNAGNIYLRDGDTEYKILNDVASKLGDNKDAAGTIRLFTEKDTCGSCNNIIQQFQKDFPNIKVEVLHNGDTPISP</sequence>
<dbReference type="Proteomes" id="UP001597448">
    <property type="component" value="Unassembled WGS sequence"/>
</dbReference>
<organism evidence="2 3">
    <name type="scientific">Paenibacillus rhizoplanae</name>
    <dbReference type="NCBI Taxonomy" id="1917181"/>
    <lineage>
        <taxon>Bacteria</taxon>
        <taxon>Bacillati</taxon>
        <taxon>Bacillota</taxon>
        <taxon>Bacilli</taxon>
        <taxon>Bacillales</taxon>
        <taxon>Paenibacillaceae</taxon>
        <taxon>Paenibacillus</taxon>
    </lineage>
</organism>
<dbReference type="RefSeq" id="WP_379313582.1">
    <property type="nucleotide sequence ID" value="NZ_JBHUKY010000078.1"/>
</dbReference>
<protein>
    <submittedName>
        <fullName evidence="2">Deaminase domain-containing protein</fullName>
    </submittedName>
</protein>
<gene>
    <name evidence="2" type="ORF">ACFSX3_28770</name>
</gene>